<keyword evidence="3" id="KW-0560">Oxidoreductase</keyword>
<dbReference type="Proteomes" id="UP000728032">
    <property type="component" value="Unassembled WGS sequence"/>
</dbReference>
<evidence type="ECO:0000256" key="2">
    <source>
        <dbReference type="ARBA" id="ARBA00022643"/>
    </source>
</evidence>
<dbReference type="PANTHER" id="PTHR43408:SF2">
    <property type="entry name" value="FMN REDUCTASE (NADPH)"/>
    <property type="match status" value="1"/>
</dbReference>
<proteinExistence type="predicted"/>
<evidence type="ECO:0000313" key="5">
    <source>
        <dbReference type="Proteomes" id="UP000728032"/>
    </source>
</evidence>
<evidence type="ECO:0000313" key="4">
    <source>
        <dbReference type="EMBL" id="CAD7637469.1"/>
    </source>
</evidence>
<keyword evidence="1" id="KW-0285">Flavoprotein</keyword>
<gene>
    <name evidence="4" type="ORF">ONB1V03_LOCUS830</name>
</gene>
<dbReference type="InterPro" id="IPR051814">
    <property type="entry name" value="NAD(P)H-dep_FMN_reductase"/>
</dbReference>
<protein>
    <recommendedName>
        <fullName evidence="6">NADPH-dependent FMN reductase-like domain-containing protein</fullName>
    </recommendedName>
</protein>
<reference evidence="4" key="1">
    <citation type="submission" date="2020-11" db="EMBL/GenBank/DDBJ databases">
        <authorList>
            <person name="Tran Van P."/>
        </authorList>
    </citation>
    <scope>NUCLEOTIDE SEQUENCE</scope>
</reference>
<evidence type="ECO:0000256" key="1">
    <source>
        <dbReference type="ARBA" id="ARBA00022630"/>
    </source>
</evidence>
<evidence type="ECO:0000256" key="3">
    <source>
        <dbReference type="ARBA" id="ARBA00023002"/>
    </source>
</evidence>
<dbReference type="GO" id="GO:0016491">
    <property type="term" value="F:oxidoreductase activity"/>
    <property type="evidence" value="ECO:0007669"/>
    <property type="project" value="UniProtKB-KW"/>
</dbReference>
<accession>A0A7R9L9A5</accession>
<dbReference type="PANTHER" id="PTHR43408">
    <property type="entry name" value="FMN REDUCTASE (NADPH)"/>
    <property type="match status" value="1"/>
</dbReference>
<dbReference type="AlphaFoldDB" id="A0A7R9L9A5"/>
<keyword evidence="2" id="KW-0288">FMN</keyword>
<dbReference type="InterPro" id="IPR029039">
    <property type="entry name" value="Flavoprotein-like_sf"/>
</dbReference>
<evidence type="ECO:0008006" key="6">
    <source>
        <dbReference type="Google" id="ProtNLM"/>
    </source>
</evidence>
<dbReference type="EMBL" id="OC914914">
    <property type="protein sequence ID" value="CAD7637469.1"/>
    <property type="molecule type" value="Genomic_DNA"/>
</dbReference>
<dbReference type="OrthoDB" id="10262812at2759"/>
<sequence length="339" mass="38086">MQGNALHHKLDVVDAHKASQTHNPFLRWSMESVVHLTIHHVHHAFVPMHEHSPDWFQDARCGWYVHKVQDPLPLLQKQANESQPIHAAEMLHGNADNIQLLHGQDVYWVDYLVNMHHQNGFYGGAIYRNQLPQRVQDDLAAVEAADALIVGTPVYPLVDVPVLLAASGGSDRHALVLEHQLRPLFSFFQAQTLPIGVYATDRDFTPEYTIKSEHIQDRITLAVARALPILEWAPAKGQRAEVVKAKTEQANQNLGINKQIEQDDVLPSAAIPDLDAAESRLHAKSKTPQSQFSSNNGQAIRFAYWVPNVSGGLVVSNIEQRTDWSYDYNVMALKINMNL</sequence>
<dbReference type="Gene3D" id="3.40.50.360">
    <property type="match status" value="1"/>
</dbReference>
<name>A0A7R9L9A5_9ACAR</name>
<keyword evidence="5" id="KW-1185">Reference proteome</keyword>
<dbReference type="SUPFAM" id="SSF52218">
    <property type="entry name" value="Flavoproteins"/>
    <property type="match status" value="1"/>
</dbReference>
<dbReference type="EMBL" id="CAJPVJ010000089">
    <property type="protein sequence ID" value="CAG2160599.1"/>
    <property type="molecule type" value="Genomic_DNA"/>
</dbReference>
<organism evidence="4">
    <name type="scientific">Oppiella nova</name>
    <dbReference type="NCBI Taxonomy" id="334625"/>
    <lineage>
        <taxon>Eukaryota</taxon>
        <taxon>Metazoa</taxon>
        <taxon>Ecdysozoa</taxon>
        <taxon>Arthropoda</taxon>
        <taxon>Chelicerata</taxon>
        <taxon>Arachnida</taxon>
        <taxon>Acari</taxon>
        <taxon>Acariformes</taxon>
        <taxon>Sarcoptiformes</taxon>
        <taxon>Oribatida</taxon>
        <taxon>Brachypylina</taxon>
        <taxon>Oppioidea</taxon>
        <taxon>Oppiidae</taxon>
        <taxon>Oppiella</taxon>
    </lineage>
</organism>